<protein>
    <recommendedName>
        <fullName evidence="4">Outer membrane protein beta-barrel domain-containing protein</fullName>
    </recommendedName>
</protein>
<name>A0ABP7P4R8_9BACT</name>
<keyword evidence="1" id="KW-0732">Signal</keyword>
<gene>
    <name evidence="2" type="ORF">GCM10022407_03400</name>
</gene>
<keyword evidence="3" id="KW-1185">Reference proteome</keyword>
<comment type="caution">
    <text evidence="2">The sequence shown here is derived from an EMBL/GenBank/DDBJ whole genome shotgun (WGS) entry which is preliminary data.</text>
</comment>
<sequence length="290" mass="32378">MKHFSFLALLFFKTLVVQAQNDKPLPIISSPVPVSAPVRASNPNSFQRYEWDVSVDASFVLPSFYQVYANGYYGNSLYAGGNGYYGYGYGNSGVFTNSRSTRLMLRKNETVTNATNIPLRKGAYRATLYLSGNQQSVSGDSLVFNVASGDYYFLNRNNAISLSTSLGYEWQHQVGKFQFFYGYDVFLGYLATTEEGTLRNATGRREATSYDYHSLRAGVSPVAGVKFFIHPRFSLSLESAYSFSYFRSTAKFSGPVYGYFSRSYTENGFSYGLKPVSAINATFHFGQVNP</sequence>
<evidence type="ECO:0000256" key="1">
    <source>
        <dbReference type="SAM" id="SignalP"/>
    </source>
</evidence>
<organism evidence="2 3">
    <name type="scientific">Hymenobacter antarcticus</name>
    <dbReference type="NCBI Taxonomy" id="486270"/>
    <lineage>
        <taxon>Bacteria</taxon>
        <taxon>Pseudomonadati</taxon>
        <taxon>Bacteroidota</taxon>
        <taxon>Cytophagia</taxon>
        <taxon>Cytophagales</taxon>
        <taxon>Hymenobacteraceae</taxon>
        <taxon>Hymenobacter</taxon>
    </lineage>
</organism>
<dbReference type="RefSeq" id="WP_345120283.1">
    <property type="nucleotide sequence ID" value="NZ_BAABDI010000001.1"/>
</dbReference>
<feature type="chain" id="PRO_5046375374" description="Outer membrane protein beta-barrel domain-containing protein" evidence="1">
    <location>
        <begin position="20"/>
        <end position="290"/>
    </location>
</feature>
<reference evidence="3" key="1">
    <citation type="journal article" date="2019" name="Int. J. Syst. Evol. Microbiol.">
        <title>The Global Catalogue of Microorganisms (GCM) 10K type strain sequencing project: providing services to taxonomists for standard genome sequencing and annotation.</title>
        <authorList>
            <consortium name="The Broad Institute Genomics Platform"/>
            <consortium name="The Broad Institute Genome Sequencing Center for Infectious Disease"/>
            <person name="Wu L."/>
            <person name="Ma J."/>
        </authorList>
    </citation>
    <scope>NUCLEOTIDE SEQUENCE [LARGE SCALE GENOMIC DNA]</scope>
    <source>
        <strain evidence="3">JCM 17217</strain>
    </source>
</reference>
<evidence type="ECO:0000313" key="3">
    <source>
        <dbReference type="Proteomes" id="UP001501556"/>
    </source>
</evidence>
<feature type="signal peptide" evidence="1">
    <location>
        <begin position="1"/>
        <end position="19"/>
    </location>
</feature>
<dbReference type="EMBL" id="BAABDI010000001">
    <property type="protein sequence ID" value="GAA3959609.1"/>
    <property type="molecule type" value="Genomic_DNA"/>
</dbReference>
<proteinExistence type="predicted"/>
<evidence type="ECO:0000313" key="2">
    <source>
        <dbReference type="EMBL" id="GAA3959609.1"/>
    </source>
</evidence>
<evidence type="ECO:0008006" key="4">
    <source>
        <dbReference type="Google" id="ProtNLM"/>
    </source>
</evidence>
<accession>A0ABP7P4R8</accession>
<dbReference type="Proteomes" id="UP001501556">
    <property type="component" value="Unassembled WGS sequence"/>
</dbReference>